<evidence type="ECO:0000313" key="1">
    <source>
        <dbReference type="EMBL" id="KAJ7344892.1"/>
    </source>
</evidence>
<protein>
    <submittedName>
        <fullName evidence="1">Uncharacterized protein</fullName>
    </submittedName>
</protein>
<sequence>PTLVFLPLLPFPLQRTSSKIKAILKSKHYPFWLTCPGLYRKKEPGHIIKQDFPRGTRVKVAPTHPLFSRLNPSPRDSKAFAGCCWRFPPLEFQAWARKRRLEVGSGCPRRVCQDHRRASPCGVFQVKARGLGKVREPKDLSRRIEMVG</sequence>
<dbReference type="Proteomes" id="UP001142489">
    <property type="component" value="Unassembled WGS sequence"/>
</dbReference>
<gene>
    <name evidence="1" type="ORF">JRQ81_000842</name>
</gene>
<keyword evidence="2" id="KW-1185">Reference proteome</keyword>
<evidence type="ECO:0000313" key="2">
    <source>
        <dbReference type="Proteomes" id="UP001142489"/>
    </source>
</evidence>
<comment type="caution">
    <text evidence="1">The sequence shown here is derived from an EMBL/GenBank/DDBJ whole genome shotgun (WGS) entry which is preliminary data.</text>
</comment>
<proteinExistence type="predicted"/>
<accession>A0A9Q0Y770</accession>
<name>A0A9Q0Y770_9SAUR</name>
<dbReference type="AlphaFoldDB" id="A0A9Q0Y770"/>
<reference evidence="1" key="1">
    <citation type="journal article" date="2023" name="DNA Res.">
        <title>Chromosome-level genome assembly of Phrynocephalus forsythii using third-generation DNA sequencing and Hi-C analysis.</title>
        <authorList>
            <person name="Qi Y."/>
            <person name="Zhao W."/>
            <person name="Zhao Y."/>
            <person name="Niu C."/>
            <person name="Cao S."/>
            <person name="Zhang Y."/>
        </authorList>
    </citation>
    <scope>NUCLEOTIDE SEQUENCE</scope>
    <source>
        <tissue evidence="1">Muscle</tissue>
    </source>
</reference>
<organism evidence="1 2">
    <name type="scientific">Phrynocephalus forsythii</name>
    <dbReference type="NCBI Taxonomy" id="171643"/>
    <lineage>
        <taxon>Eukaryota</taxon>
        <taxon>Metazoa</taxon>
        <taxon>Chordata</taxon>
        <taxon>Craniata</taxon>
        <taxon>Vertebrata</taxon>
        <taxon>Euteleostomi</taxon>
        <taxon>Lepidosauria</taxon>
        <taxon>Squamata</taxon>
        <taxon>Bifurcata</taxon>
        <taxon>Unidentata</taxon>
        <taxon>Episquamata</taxon>
        <taxon>Toxicofera</taxon>
        <taxon>Iguania</taxon>
        <taxon>Acrodonta</taxon>
        <taxon>Agamidae</taxon>
        <taxon>Agaminae</taxon>
        <taxon>Phrynocephalus</taxon>
    </lineage>
</organism>
<dbReference type="EMBL" id="JAPFRF010000001">
    <property type="protein sequence ID" value="KAJ7344892.1"/>
    <property type="molecule type" value="Genomic_DNA"/>
</dbReference>
<feature type="non-terminal residue" evidence="1">
    <location>
        <position position="148"/>
    </location>
</feature>